<proteinExistence type="predicted"/>
<dbReference type="Proteomes" id="UP000799777">
    <property type="component" value="Unassembled WGS sequence"/>
</dbReference>
<accession>A0A9P4LGM0</accession>
<sequence>YDIIFSSKVLLLLAIDLRRSRRIAKQAGTRVSGQAATWGYLARKLSICQDRQNGHILIDAPAEKVLVPELYAHEMDGVRQDSVSLGVKNQTTWGFRYTPESCYANGTVSTRDYYEVKLMGLPESVYDTAGYEIEFEGFLKVHQWM</sequence>
<reference evidence="1" key="1">
    <citation type="journal article" date="2020" name="Stud. Mycol.">
        <title>101 Dothideomycetes genomes: a test case for predicting lifestyles and emergence of pathogens.</title>
        <authorList>
            <person name="Haridas S."/>
            <person name="Albert R."/>
            <person name="Binder M."/>
            <person name="Bloem J."/>
            <person name="Labutti K."/>
            <person name="Salamov A."/>
            <person name="Andreopoulos B."/>
            <person name="Baker S."/>
            <person name="Barry K."/>
            <person name="Bills G."/>
            <person name="Bluhm B."/>
            <person name="Cannon C."/>
            <person name="Castanera R."/>
            <person name="Culley D."/>
            <person name="Daum C."/>
            <person name="Ezra D."/>
            <person name="Gonzalez J."/>
            <person name="Henrissat B."/>
            <person name="Kuo A."/>
            <person name="Liang C."/>
            <person name="Lipzen A."/>
            <person name="Lutzoni F."/>
            <person name="Magnuson J."/>
            <person name="Mondo S."/>
            <person name="Nolan M."/>
            <person name="Ohm R."/>
            <person name="Pangilinan J."/>
            <person name="Park H.-J."/>
            <person name="Ramirez L."/>
            <person name="Alfaro M."/>
            <person name="Sun H."/>
            <person name="Tritt A."/>
            <person name="Yoshinaga Y."/>
            <person name="Zwiers L.-H."/>
            <person name="Turgeon B."/>
            <person name="Goodwin S."/>
            <person name="Spatafora J."/>
            <person name="Crous P."/>
            <person name="Grigoriev I."/>
        </authorList>
    </citation>
    <scope>NUCLEOTIDE SEQUENCE</scope>
    <source>
        <strain evidence="1">CBS 110217</strain>
    </source>
</reference>
<feature type="non-terminal residue" evidence="1">
    <location>
        <position position="1"/>
    </location>
</feature>
<evidence type="ECO:0000313" key="2">
    <source>
        <dbReference type="Proteomes" id="UP000799777"/>
    </source>
</evidence>
<dbReference type="AlphaFoldDB" id="A0A9P4LGM0"/>
<keyword evidence="2" id="KW-1185">Reference proteome</keyword>
<evidence type="ECO:0000313" key="1">
    <source>
        <dbReference type="EMBL" id="KAF2023702.1"/>
    </source>
</evidence>
<name>A0A9P4LGM0_9PLEO</name>
<gene>
    <name evidence="1" type="ORF">EK21DRAFT_80272</name>
</gene>
<protein>
    <submittedName>
        <fullName evidence="1">Uncharacterized protein</fullName>
    </submittedName>
</protein>
<organism evidence="1 2">
    <name type="scientific">Setomelanomma holmii</name>
    <dbReference type="NCBI Taxonomy" id="210430"/>
    <lineage>
        <taxon>Eukaryota</taxon>
        <taxon>Fungi</taxon>
        <taxon>Dikarya</taxon>
        <taxon>Ascomycota</taxon>
        <taxon>Pezizomycotina</taxon>
        <taxon>Dothideomycetes</taxon>
        <taxon>Pleosporomycetidae</taxon>
        <taxon>Pleosporales</taxon>
        <taxon>Pleosporineae</taxon>
        <taxon>Phaeosphaeriaceae</taxon>
        <taxon>Setomelanomma</taxon>
    </lineage>
</organism>
<dbReference type="OrthoDB" id="3545468at2759"/>
<dbReference type="EMBL" id="ML978329">
    <property type="protein sequence ID" value="KAF2023702.1"/>
    <property type="molecule type" value="Genomic_DNA"/>
</dbReference>
<comment type="caution">
    <text evidence="1">The sequence shown here is derived from an EMBL/GenBank/DDBJ whole genome shotgun (WGS) entry which is preliminary data.</text>
</comment>